<organism evidence="1 2">
    <name type="scientific">Alsobacter metallidurans</name>
    <dbReference type="NCBI Taxonomy" id="340221"/>
    <lineage>
        <taxon>Bacteria</taxon>
        <taxon>Pseudomonadati</taxon>
        <taxon>Pseudomonadota</taxon>
        <taxon>Alphaproteobacteria</taxon>
        <taxon>Hyphomicrobiales</taxon>
        <taxon>Alsobacteraceae</taxon>
        <taxon>Alsobacter</taxon>
    </lineage>
</organism>
<evidence type="ECO:0000313" key="1">
    <source>
        <dbReference type="EMBL" id="GGH21779.1"/>
    </source>
</evidence>
<gene>
    <name evidence="1" type="ORF">GCM10007036_26310</name>
</gene>
<dbReference type="RefSeq" id="WP_188518209.1">
    <property type="nucleotide sequence ID" value="NZ_BMES01000002.1"/>
</dbReference>
<accession>A0A917MI99</accession>
<evidence type="ECO:0000313" key="2">
    <source>
        <dbReference type="Proteomes" id="UP000603912"/>
    </source>
</evidence>
<sequence length="62" mass="7168">MTRMDAMISPEFQSRRRIRRPPKLRISWFRFQPSRTVFFAGVVVPACAAGGYGLGELIRLLR</sequence>
<proteinExistence type="predicted"/>
<dbReference type="EMBL" id="BMES01000002">
    <property type="protein sequence ID" value="GGH21779.1"/>
    <property type="molecule type" value="Genomic_DNA"/>
</dbReference>
<protein>
    <submittedName>
        <fullName evidence="1">Uncharacterized protein</fullName>
    </submittedName>
</protein>
<name>A0A917MI99_9HYPH</name>
<dbReference type="AlphaFoldDB" id="A0A917MI99"/>
<keyword evidence="2" id="KW-1185">Reference proteome</keyword>
<reference evidence="1" key="1">
    <citation type="journal article" date="2014" name="Int. J. Syst. Evol. Microbiol.">
        <title>Complete genome sequence of Corynebacterium casei LMG S-19264T (=DSM 44701T), isolated from a smear-ripened cheese.</title>
        <authorList>
            <consortium name="US DOE Joint Genome Institute (JGI-PGF)"/>
            <person name="Walter F."/>
            <person name="Albersmeier A."/>
            <person name="Kalinowski J."/>
            <person name="Ruckert C."/>
        </authorList>
    </citation>
    <scope>NUCLEOTIDE SEQUENCE</scope>
    <source>
        <strain evidence="1">CGMCC 1.12214</strain>
    </source>
</reference>
<comment type="caution">
    <text evidence="1">The sequence shown here is derived from an EMBL/GenBank/DDBJ whole genome shotgun (WGS) entry which is preliminary data.</text>
</comment>
<dbReference type="Proteomes" id="UP000603912">
    <property type="component" value="Unassembled WGS sequence"/>
</dbReference>
<reference evidence="1" key="2">
    <citation type="submission" date="2020-09" db="EMBL/GenBank/DDBJ databases">
        <authorList>
            <person name="Sun Q."/>
            <person name="Zhou Y."/>
        </authorList>
    </citation>
    <scope>NUCLEOTIDE SEQUENCE</scope>
    <source>
        <strain evidence="1">CGMCC 1.12214</strain>
    </source>
</reference>